<feature type="domain" description="Glucose-methanol-choline oxidoreductase N-terminal" evidence="7">
    <location>
        <begin position="294"/>
        <end position="308"/>
    </location>
</feature>
<dbReference type="PANTHER" id="PTHR11552:SF147">
    <property type="entry name" value="CHOLINE DEHYDROGENASE, MITOCHONDRIAL"/>
    <property type="match status" value="1"/>
</dbReference>
<dbReference type="Gene3D" id="3.50.50.60">
    <property type="entry name" value="FAD/NAD(P)-binding domain"/>
    <property type="match status" value="1"/>
</dbReference>
<evidence type="ECO:0000256" key="2">
    <source>
        <dbReference type="ARBA" id="ARBA00010790"/>
    </source>
</evidence>
<evidence type="ECO:0000256" key="4">
    <source>
        <dbReference type="ARBA" id="ARBA00022827"/>
    </source>
</evidence>
<reference evidence="8 9" key="1">
    <citation type="submission" date="2022-12" db="EMBL/GenBank/DDBJ databases">
        <title>Chromosome-level genome of Tegillarca granosa.</title>
        <authorList>
            <person name="Kim J."/>
        </authorList>
    </citation>
    <scope>NUCLEOTIDE SEQUENCE [LARGE SCALE GENOMIC DNA]</scope>
    <source>
        <strain evidence="8">Teg-2019</strain>
        <tissue evidence="8">Adductor muscle</tissue>
    </source>
</reference>
<dbReference type="InterPro" id="IPR036188">
    <property type="entry name" value="FAD/NAD-bd_sf"/>
</dbReference>
<comment type="caution">
    <text evidence="8">The sequence shown here is derived from an EMBL/GenBank/DDBJ whole genome shotgun (WGS) entry which is preliminary data.</text>
</comment>
<dbReference type="InterPro" id="IPR007867">
    <property type="entry name" value="GMC_OxRtase_C"/>
</dbReference>
<dbReference type="PIRSF" id="PIRSF000137">
    <property type="entry name" value="Alcohol_oxidase"/>
    <property type="match status" value="1"/>
</dbReference>
<protein>
    <recommendedName>
        <fullName evidence="6 7">Glucose-methanol-choline oxidoreductase N-terminal domain-containing protein</fullName>
    </recommendedName>
</protein>
<dbReference type="InterPro" id="IPR012132">
    <property type="entry name" value="GMC_OxRdtase"/>
</dbReference>
<comment type="cofactor">
    <cofactor evidence="1">
        <name>FAD</name>
        <dbReference type="ChEBI" id="CHEBI:57692"/>
    </cofactor>
</comment>
<accession>A0ABQ9FBU0</accession>
<dbReference type="PROSITE" id="PS00624">
    <property type="entry name" value="GMC_OXRED_2"/>
    <property type="match status" value="1"/>
</dbReference>
<proteinExistence type="inferred from homology"/>
<dbReference type="Pfam" id="PF05199">
    <property type="entry name" value="GMC_oxred_C"/>
    <property type="match status" value="1"/>
</dbReference>
<dbReference type="InterPro" id="IPR000172">
    <property type="entry name" value="GMC_OxRdtase_N"/>
</dbReference>
<dbReference type="PANTHER" id="PTHR11552">
    <property type="entry name" value="GLUCOSE-METHANOL-CHOLINE GMC OXIDOREDUCTASE"/>
    <property type="match status" value="1"/>
</dbReference>
<organism evidence="8 9">
    <name type="scientific">Tegillarca granosa</name>
    <name type="common">Malaysian cockle</name>
    <name type="synonym">Anadara granosa</name>
    <dbReference type="NCBI Taxonomy" id="220873"/>
    <lineage>
        <taxon>Eukaryota</taxon>
        <taxon>Metazoa</taxon>
        <taxon>Spiralia</taxon>
        <taxon>Lophotrochozoa</taxon>
        <taxon>Mollusca</taxon>
        <taxon>Bivalvia</taxon>
        <taxon>Autobranchia</taxon>
        <taxon>Pteriomorphia</taxon>
        <taxon>Arcoida</taxon>
        <taxon>Arcoidea</taxon>
        <taxon>Arcidae</taxon>
        <taxon>Tegillarca</taxon>
    </lineage>
</organism>
<evidence type="ECO:0000259" key="6">
    <source>
        <dbReference type="PROSITE" id="PS00623"/>
    </source>
</evidence>
<sequence length="612" mass="68386">MQLLIWSFLSNLFTPSRLSNNLSDKREICHKLEESDHTILRELNTTYDYIIVGAGSAGCVLANRLSEDKKSSVLLIEAGGEEFDNPDISIPIKALSLQKSDQDWAFYTVPQQHSSLALKDKVLSLIKRSSWPRGRGLGGTSCINTNVYIRGSKHDYNSWEAEGCTGWAYKHVLPYFLKLEDIHVKGLANTPYHSFGGPVAVTESSVTPLSEIYLKAGKELGYNTIDCNGQEQIGFCKGQATINHGHRMHTARAYLRHATQRIKIENGRAVGVDILKDGRKKTIRARKEVILSAGAVNSPQILMLSGIGPKKHLEKIGITTVHSDLPVGQNLQDHLSLWFGHYIKLPYSITEEKINGFMTDLQYRLFKRGYHASNTVEGQAFIDTDNSTSKYPEIQLQFASSLFRGEKNSNAGDFNYKDEINKAMYVSNGPTEEGITIQVVLLHPKSKGTITLKNPNPFDPPLIDPRYLSNPEDIDAFIRGIRFYEQVINTKPFKDLGVEPTKTTFSSLCNEHTHGSDAYWKCIIRHIAVTLYHPTSTCRMGAENDPTAVVDPKLRVKGIKGLRVVDASVMRNIPSGNTNIPTIMIAEKAADIIRGIDSVKHFELKIKRILHL</sequence>
<keyword evidence="3 5" id="KW-0285">Flavoprotein</keyword>
<dbReference type="SUPFAM" id="SSF54373">
    <property type="entry name" value="FAD-linked reductases, C-terminal domain"/>
    <property type="match status" value="1"/>
</dbReference>
<dbReference type="EMBL" id="JARBDR010000337">
    <property type="protein sequence ID" value="KAJ8314796.1"/>
    <property type="molecule type" value="Genomic_DNA"/>
</dbReference>
<evidence type="ECO:0000256" key="1">
    <source>
        <dbReference type="ARBA" id="ARBA00001974"/>
    </source>
</evidence>
<name>A0ABQ9FBU0_TEGGR</name>
<dbReference type="Gene3D" id="3.30.560.10">
    <property type="entry name" value="Glucose Oxidase, domain 3"/>
    <property type="match status" value="1"/>
</dbReference>
<keyword evidence="4 5" id="KW-0274">FAD</keyword>
<feature type="domain" description="Glucose-methanol-choline oxidoreductase N-terminal" evidence="6">
    <location>
        <begin position="134"/>
        <end position="157"/>
    </location>
</feature>
<dbReference type="Pfam" id="PF00732">
    <property type="entry name" value="GMC_oxred_N"/>
    <property type="match status" value="1"/>
</dbReference>
<evidence type="ECO:0000256" key="5">
    <source>
        <dbReference type="RuleBase" id="RU003968"/>
    </source>
</evidence>
<evidence type="ECO:0000313" key="9">
    <source>
        <dbReference type="Proteomes" id="UP001217089"/>
    </source>
</evidence>
<dbReference type="Proteomes" id="UP001217089">
    <property type="component" value="Unassembled WGS sequence"/>
</dbReference>
<dbReference type="PROSITE" id="PS00623">
    <property type="entry name" value="GMC_OXRED_1"/>
    <property type="match status" value="1"/>
</dbReference>
<evidence type="ECO:0000256" key="3">
    <source>
        <dbReference type="ARBA" id="ARBA00022630"/>
    </source>
</evidence>
<comment type="similarity">
    <text evidence="2 5">Belongs to the GMC oxidoreductase family.</text>
</comment>
<gene>
    <name evidence="8" type="ORF">KUTeg_006946</name>
</gene>
<dbReference type="SUPFAM" id="SSF51905">
    <property type="entry name" value="FAD/NAD(P)-binding domain"/>
    <property type="match status" value="1"/>
</dbReference>
<evidence type="ECO:0000313" key="8">
    <source>
        <dbReference type="EMBL" id="KAJ8314796.1"/>
    </source>
</evidence>
<evidence type="ECO:0000259" key="7">
    <source>
        <dbReference type="PROSITE" id="PS00624"/>
    </source>
</evidence>
<keyword evidence="9" id="KW-1185">Reference proteome</keyword>